<dbReference type="PANTHER" id="PTHR44858:SF1">
    <property type="entry name" value="UDP-N-ACETYLGLUCOSAMINE--PEPTIDE N-ACETYLGLUCOSAMINYLTRANSFERASE SPINDLY-RELATED"/>
    <property type="match status" value="1"/>
</dbReference>
<keyword evidence="1" id="KW-0677">Repeat</keyword>
<dbReference type="InterPro" id="IPR050498">
    <property type="entry name" value="Ycf3"/>
</dbReference>
<dbReference type="PANTHER" id="PTHR44858">
    <property type="entry name" value="TETRATRICOPEPTIDE REPEAT PROTEIN 6"/>
    <property type="match status" value="1"/>
</dbReference>
<evidence type="ECO:0000313" key="6">
    <source>
        <dbReference type="Proteomes" id="UP001148203"/>
    </source>
</evidence>
<evidence type="ECO:0000313" key="5">
    <source>
        <dbReference type="EMBL" id="MDD0990389.1"/>
    </source>
</evidence>
<name>A0ABT5NQE3_9PSED</name>
<dbReference type="Pfam" id="PF14559">
    <property type="entry name" value="TPR_19"/>
    <property type="match status" value="1"/>
</dbReference>
<accession>A0ABT5NQE3</accession>
<feature type="domain" description="Bacteriophage N4 adsorption protein A C-terminal" evidence="4">
    <location>
        <begin position="801"/>
        <end position="927"/>
    </location>
</feature>
<reference evidence="5 6" key="1">
    <citation type="submission" date="2022-05" db="EMBL/GenBank/DDBJ databases">
        <title>Novel Pseudomonas spp. Isolated from a Rainbow Trout Aquaculture Facility.</title>
        <authorList>
            <person name="Testerman T."/>
            <person name="Graf J."/>
        </authorList>
    </citation>
    <scope>NUCLEOTIDE SEQUENCE [LARGE SCALE GENOMIC DNA]</scope>
    <source>
        <strain evidence="5 6">ID681</strain>
    </source>
</reference>
<dbReference type="SMART" id="SM00028">
    <property type="entry name" value="TPR"/>
    <property type="match status" value="7"/>
</dbReference>
<dbReference type="EMBL" id="JAMDGY010000020">
    <property type="protein sequence ID" value="MDD0990389.1"/>
    <property type="molecule type" value="Genomic_DNA"/>
</dbReference>
<dbReference type="RefSeq" id="WP_273911133.1">
    <property type="nucleotide sequence ID" value="NZ_JAMDGX010000037.1"/>
</dbReference>
<dbReference type="Gene3D" id="1.25.40.10">
    <property type="entry name" value="Tetratricopeptide repeat domain"/>
    <property type="match status" value="3"/>
</dbReference>
<gene>
    <name evidence="5" type="ORF">M5G11_07525</name>
</gene>
<feature type="signal peptide" evidence="3">
    <location>
        <begin position="1"/>
        <end position="22"/>
    </location>
</feature>
<proteinExistence type="predicted"/>
<feature type="chain" id="PRO_5045486161" description="Bacteriophage N4 adsorption protein A C-terminal domain-containing protein" evidence="3">
    <location>
        <begin position="23"/>
        <end position="933"/>
    </location>
</feature>
<sequence length="933" mass="101670">MTTNTHALLLTAALCCSTSLLALPVQAVAAEAALEGEAWQQADQAYRSYENGRYRDALSQVNAALKLRPEVARLNLLKVYTLQKLGRTSEARQAAQTALKRGVNDPGLRAAVSNLQSTPRSSAAATTSAAYRRGFPLATKGYAAYNAGDMPAAERDAEKAFRADPSQGPWALLWLDALEAQQKWAEAERAAGTAMALGAPNGNDLDARRQTLKRRMAVRPAELAYQALIANRPGDAVVLAREAVGLAPDIASHRLLLVTSLLLDNQPGMAEQAASAALEQDDESTVMWVMRGYLREFQGKSNSARADFDTALAQDWLDEEQLRNVRLIAVDAALARGDKARANELLAPMDVADTAVLQRLAAAKKASRPSAALTLSSYPAPQQSCQDTPYGTQCELLPADAASGPAGPATEAYAAYARQDYQEAIRQARTAVEQAPDNLDFQRLLTTALAAGNSQQAAEAEQRLSDAIARSPSDANLLMQRGYLRQRTGQPARARQDFRAARDTGNAPPTAILDEAYALSAMGDNPAAVRQLRHAIDMDDAGTLDLDDQQRYNTRNAIAGLDREWGATMSLGYRGARPTTTVAGAGLSTSGDAVFSTAELFWRPTQLNNQRGMLEVYGRLTNTLYDEGGEFESQNVIDPCSGSSIADTRAKDDRTNGSSSVAGVPSTIGALGVRYMLSDTGFSFGLERRFFLGSGTREGTVYPASRNDQCEIQQRIQAANSARDPDINGMLTRYKLGSSAGGWLSYITYGFYKGTELRRDERSWFTMEGYTQLGYAWEDNAAKFTAYDVNGSKPTRELAESNGRLKRQQTFLSGELRVGRSFRIDALSPNLVVYPYVVGAADWIRQKDRATDLDFAKTDLIDLSGIDQWSLTRDATSWSMGVGPGVNLRYWFREDHYNTPRSYLDWSVQYRFPIGGGATERAKGLFMNLTLSY</sequence>
<comment type="caution">
    <text evidence="5">The sequence shown here is derived from an EMBL/GenBank/DDBJ whole genome shotgun (WGS) entry which is preliminary data.</text>
</comment>
<dbReference type="InterPro" id="IPR025137">
    <property type="entry name" value="NfrA_C"/>
</dbReference>
<evidence type="ECO:0000256" key="2">
    <source>
        <dbReference type="ARBA" id="ARBA00022803"/>
    </source>
</evidence>
<dbReference type="SUPFAM" id="SSF48452">
    <property type="entry name" value="TPR-like"/>
    <property type="match status" value="3"/>
</dbReference>
<dbReference type="Proteomes" id="UP001148203">
    <property type="component" value="Unassembled WGS sequence"/>
</dbReference>
<keyword evidence="6" id="KW-1185">Reference proteome</keyword>
<dbReference type="Pfam" id="PF13283">
    <property type="entry name" value="NfrA_C"/>
    <property type="match status" value="1"/>
</dbReference>
<keyword evidence="2" id="KW-0802">TPR repeat</keyword>
<organism evidence="5 6">
    <name type="scientific">Pseudomonas fontis</name>
    <dbReference type="NCBI Taxonomy" id="2942633"/>
    <lineage>
        <taxon>Bacteria</taxon>
        <taxon>Pseudomonadati</taxon>
        <taxon>Pseudomonadota</taxon>
        <taxon>Gammaproteobacteria</taxon>
        <taxon>Pseudomonadales</taxon>
        <taxon>Pseudomonadaceae</taxon>
        <taxon>Pseudomonas</taxon>
    </lineage>
</organism>
<protein>
    <recommendedName>
        <fullName evidence="4">Bacteriophage N4 adsorption protein A C-terminal domain-containing protein</fullName>
    </recommendedName>
</protein>
<dbReference type="InterPro" id="IPR019734">
    <property type="entry name" value="TPR_rpt"/>
</dbReference>
<evidence type="ECO:0000259" key="4">
    <source>
        <dbReference type="Pfam" id="PF13283"/>
    </source>
</evidence>
<keyword evidence="3" id="KW-0732">Signal</keyword>
<evidence type="ECO:0000256" key="3">
    <source>
        <dbReference type="SAM" id="SignalP"/>
    </source>
</evidence>
<evidence type="ECO:0000256" key="1">
    <source>
        <dbReference type="ARBA" id="ARBA00022737"/>
    </source>
</evidence>
<dbReference type="InterPro" id="IPR011990">
    <property type="entry name" value="TPR-like_helical_dom_sf"/>
</dbReference>